<comment type="caution">
    <text evidence="3">The sequence shown here is derived from an EMBL/GenBank/DDBJ whole genome shotgun (WGS) entry which is preliminary data.</text>
</comment>
<evidence type="ECO:0000313" key="3">
    <source>
        <dbReference type="EMBL" id="MFD1019602.1"/>
    </source>
</evidence>
<keyword evidence="1" id="KW-0472">Membrane</keyword>
<feature type="transmembrane region" description="Helical" evidence="1">
    <location>
        <begin position="114"/>
        <end position="135"/>
    </location>
</feature>
<protein>
    <submittedName>
        <fullName evidence="3">HAAS domain-containing protein</fullName>
    </submittedName>
</protein>
<proteinExistence type="predicted"/>
<feature type="transmembrane region" description="Helical" evidence="1">
    <location>
        <begin position="82"/>
        <end position="102"/>
    </location>
</feature>
<feature type="domain" description="HAAS transmembrane region" evidence="2">
    <location>
        <begin position="98"/>
        <end position="210"/>
    </location>
</feature>
<feature type="transmembrane region" description="Helical" evidence="1">
    <location>
        <begin position="177"/>
        <end position="195"/>
    </location>
</feature>
<feature type="transmembrane region" description="Helical" evidence="1">
    <location>
        <begin position="147"/>
        <end position="165"/>
    </location>
</feature>
<evidence type="ECO:0000259" key="2">
    <source>
        <dbReference type="Pfam" id="PF08006"/>
    </source>
</evidence>
<dbReference type="PANTHER" id="PTHR41307:SF1">
    <property type="entry name" value="MEMBRANE PROTEIN"/>
    <property type="match status" value="1"/>
</dbReference>
<sequence>MRKLTNEGTLSPESKKFLENLRVYLFSSGKNSAEIDGIVEELEDHLLEAERNGKPIEKIIGNSPKEYMEMVSEEMVVDYRAWMKYICLILLGAFSITVFPDLLKGNLSYSVLEIVGHIVIGVIFIGTVFAGFKYLSTGSQSGVKHGIVLGVIAAVPMLLFLSLFYLDQRIETPMVQFGSTGTLVIGIVTSLVMIGMSIWAKTWLLLIIVLFLTLPDYILKQTSMTDETQLIISSLVTLGGIGLYLLISSKLEKEKVNHG</sequence>
<evidence type="ECO:0000256" key="1">
    <source>
        <dbReference type="SAM" id="Phobius"/>
    </source>
</evidence>
<keyword evidence="1" id="KW-1133">Transmembrane helix</keyword>
<dbReference type="InterPro" id="IPR012963">
    <property type="entry name" value="HAAS_TM"/>
</dbReference>
<evidence type="ECO:0000313" key="4">
    <source>
        <dbReference type="Proteomes" id="UP001596990"/>
    </source>
</evidence>
<name>A0ABW3L2K7_9BACI</name>
<dbReference type="Proteomes" id="UP001596990">
    <property type="component" value="Unassembled WGS sequence"/>
</dbReference>
<feature type="transmembrane region" description="Helical" evidence="1">
    <location>
        <begin position="230"/>
        <end position="247"/>
    </location>
</feature>
<dbReference type="SUPFAM" id="SSF158560">
    <property type="entry name" value="BH3980-like"/>
    <property type="match status" value="1"/>
</dbReference>
<gene>
    <name evidence="3" type="ORF">ACFQ2J_10500</name>
</gene>
<organism evidence="3 4">
    <name type="scientific">Thalassobacillus hwangdonensis</name>
    <dbReference type="NCBI Taxonomy" id="546108"/>
    <lineage>
        <taxon>Bacteria</taxon>
        <taxon>Bacillati</taxon>
        <taxon>Bacillota</taxon>
        <taxon>Bacilli</taxon>
        <taxon>Bacillales</taxon>
        <taxon>Bacillaceae</taxon>
        <taxon>Thalassobacillus</taxon>
    </lineage>
</organism>
<feature type="transmembrane region" description="Helical" evidence="1">
    <location>
        <begin position="202"/>
        <end position="218"/>
    </location>
</feature>
<reference evidence="4" key="1">
    <citation type="journal article" date="2019" name="Int. J. Syst. Evol. Microbiol.">
        <title>The Global Catalogue of Microorganisms (GCM) 10K type strain sequencing project: providing services to taxonomists for standard genome sequencing and annotation.</title>
        <authorList>
            <consortium name="The Broad Institute Genomics Platform"/>
            <consortium name="The Broad Institute Genome Sequencing Center for Infectious Disease"/>
            <person name="Wu L."/>
            <person name="Ma J."/>
        </authorList>
    </citation>
    <scope>NUCLEOTIDE SEQUENCE [LARGE SCALE GENOMIC DNA]</scope>
    <source>
        <strain evidence="4">CCUG 56607</strain>
    </source>
</reference>
<accession>A0ABW3L2K7</accession>
<dbReference type="Gene3D" id="1.10.1900.10">
    <property type="entry name" value="c-terminal domain of poly(a) binding protein"/>
    <property type="match status" value="1"/>
</dbReference>
<keyword evidence="1" id="KW-0812">Transmembrane</keyword>
<dbReference type="EMBL" id="JBHTKL010000005">
    <property type="protein sequence ID" value="MFD1019602.1"/>
    <property type="molecule type" value="Genomic_DNA"/>
</dbReference>
<dbReference type="Pfam" id="PF08006">
    <property type="entry name" value="HAAS_TM"/>
    <property type="match status" value="1"/>
</dbReference>
<keyword evidence="4" id="KW-1185">Reference proteome</keyword>
<dbReference type="PANTHER" id="PTHR41307">
    <property type="entry name" value="MEMBRANE PROTEIN-RELATED"/>
    <property type="match status" value="1"/>
</dbReference>